<dbReference type="InterPro" id="IPR019136">
    <property type="entry name" value="TF_IIIC_su-5_HTH"/>
</dbReference>
<keyword evidence="3" id="KW-0804">Transcription</keyword>
<proteinExistence type="predicted"/>
<dbReference type="Gene3D" id="3.30.200.160">
    <property type="entry name" value="TFIIIC, subcomplex tauA, subunit Sfc1, barrel domain"/>
    <property type="match status" value="1"/>
</dbReference>
<protein>
    <submittedName>
        <fullName evidence="9">General transcription factor 3C polypeptide 5</fullName>
    </submittedName>
</protein>
<dbReference type="GO" id="GO:0006384">
    <property type="term" value="P:transcription initiation at RNA polymerase III promoter"/>
    <property type="evidence" value="ECO:0007669"/>
    <property type="project" value="InterPro"/>
</dbReference>
<name>A0A8B8GAQ9_9HEMI</name>
<sequence length="508" mass="59377">METEETATVNPFTLKPLNCVIYPGIVNNGERAIDNLGGIDEIAHAFEIPDASLNVNLVKSEFGPPLAGNKNYERSLLISVKKKYKVNKKTGEKVFIEVLPAKIIGFVQKTFSFTSIVDFAYFPSQPNCSELWRSKKLLDIEWALEKDVPLALLPSKLSKFNEPQSDFYDLLNLKKLDTLSKKHRLRPYVRNFTKNNRFEDDDLPPMPLDLLKYCLTVKMFSPDEKRLMDRLFEKRPIWVKPALFHFAKVINKEKMKYLLPTTGYFTTTGPFRRMWVRHGYNYHTDPSNYIYQVVEIRNHWLDDHNPSNPKNVKFKIEDYNPSMTEKQFYFSPNSFPLSIVTNYQLCDIHLPEVQDMVKNASLSATCSKHAGWLKKEFIDDIRNVMYEYLERAWQKYLTGDLPLCGNEHIKLYSDYMEEDNLDYTRQQITRQLEGGIDKDNHNENENDEFVMESDTVKDTYEEWATKLDRDELAKIIFSDNRNKTDVSNSNPCSDEEDDVDFKLDSLDI</sequence>
<evidence type="ECO:0000256" key="3">
    <source>
        <dbReference type="ARBA" id="ARBA00023163"/>
    </source>
</evidence>
<dbReference type="Proteomes" id="UP000694846">
    <property type="component" value="Unplaced"/>
</dbReference>
<accession>A0A8B8GAQ9</accession>
<dbReference type="InterPro" id="IPR041499">
    <property type="entry name" value="Tfc1/Sfc1_N"/>
</dbReference>
<dbReference type="Pfam" id="PF09734">
    <property type="entry name" value="Tau95"/>
    <property type="match status" value="1"/>
</dbReference>
<dbReference type="RefSeq" id="XP_025419855.1">
    <property type="nucleotide sequence ID" value="XM_025564070.1"/>
</dbReference>
<evidence type="ECO:0000313" key="8">
    <source>
        <dbReference type="Proteomes" id="UP000694846"/>
    </source>
</evidence>
<dbReference type="PANTHER" id="PTHR13230:SF5">
    <property type="entry name" value="GENERAL TRANSCRIPTION FACTOR 3C POLYPEPTIDE 5"/>
    <property type="match status" value="1"/>
</dbReference>
<evidence type="ECO:0000259" key="7">
    <source>
        <dbReference type="Pfam" id="PF17682"/>
    </source>
</evidence>
<evidence type="ECO:0000256" key="4">
    <source>
        <dbReference type="ARBA" id="ARBA00023242"/>
    </source>
</evidence>
<evidence type="ECO:0000313" key="9">
    <source>
        <dbReference type="RefSeq" id="XP_025419855.1"/>
    </source>
</evidence>
<dbReference type="PANTHER" id="PTHR13230">
    <property type="entry name" value="GENERAL TRANSCRIPTION FACTOR IIIC, POLYPEPTIDE 5"/>
    <property type="match status" value="1"/>
</dbReference>
<organism evidence="8 9">
    <name type="scientific">Sipha flava</name>
    <name type="common">yellow sugarcane aphid</name>
    <dbReference type="NCBI Taxonomy" id="143950"/>
    <lineage>
        <taxon>Eukaryota</taxon>
        <taxon>Metazoa</taxon>
        <taxon>Ecdysozoa</taxon>
        <taxon>Arthropoda</taxon>
        <taxon>Hexapoda</taxon>
        <taxon>Insecta</taxon>
        <taxon>Pterygota</taxon>
        <taxon>Neoptera</taxon>
        <taxon>Paraneoptera</taxon>
        <taxon>Hemiptera</taxon>
        <taxon>Sternorrhyncha</taxon>
        <taxon>Aphidomorpha</taxon>
        <taxon>Aphidoidea</taxon>
        <taxon>Aphididae</taxon>
        <taxon>Sipha</taxon>
    </lineage>
</organism>
<dbReference type="GO" id="GO:0001002">
    <property type="term" value="F:RNA polymerase III type 1 promoter sequence-specific DNA binding"/>
    <property type="evidence" value="ECO:0007669"/>
    <property type="project" value="TreeGrafter"/>
</dbReference>
<evidence type="ECO:0000256" key="2">
    <source>
        <dbReference type="ARBA" id="ARBA00023125"/>
    </source>
</evidence>
<dbReference type="GO" id="GO:0001003">
    <property type="term" value="F:RNA polymerase III type 2 promoter sequence-specific DNA binding"/>
    <property type="evidence" value="ECO:0007669"/>
    <property type="project" value="TreeGrafter"/>
</dbReference>
<dbReference type="OrthoDB" id="5598268at2759"/>
<dbReference type="GeneID" id="112690133"/>
<feature type="region of interest" description="Disordered" evidence="5">
    <location>
        <begin position="480"/>
        <end position="499"/>
    </location>
</feature>
<dbReference type="GO" id="GO:0000127">
    <property type="term" value="C:transcription factor TFIIIC complex"/>
    <property type="evidence" value="ECO:0007669"/>
    <property type="project" value="InterPro"/>
</dbReference>
<keyword evidence="4" id="KW-0539">Nucleus</keyword>
<dbReference type="GO" id="GO:0005634">
    <property type="term" value="C:nucleus"/>
    <property type="evidence" value="ECO:0007669"/>
    <property type="project" value="UniProtKB-SubCell"/>
</dbReference>
<keyword evidence="2" id="KW-0238">DNA-binding</keyword>
<dbReference type="InterPro" id="IPR042536">
    <property type="entry name" value="TFIIIC_tauA_Sfc1"/>
</dbReference>
<keyword evidence="8" id="KW-1185">Reference proteome</keyword>
<comment type="subcellular location">
    <subcellularLocation>
        <location evidence="1">Nucleus</location>
    </subcellularLocation>
</comment>
<reference evidence="9" key="1">
    <citation type="submission" date="2025-08" db="UniProtKB">
        <authorList>
            <consortium name="RefSeq"/>
        </authorList>
    </citation>
    <scope>IDENTIFICATION</scope>
    <source>
        <tissue evidence="9">Whole body</tissue>
    </source>
</reference>
<feature type="domain" description="Transcription factor IIIC subunit 5 HTH" evidence="6">
    <location>
        <begin position="189"/>
        <end position="297"/>
    </location>
</feature>
<evidence type="ECO:0000256" key="1">
    <source>
        <dbReference type="ARBA" id="ARBA00004123"/>
    </source>
</evidence>
<dbReference type="Pfam" id="PF17682">
    <property type="entry name" value="Tau95_N"/>
    <property type="match status" value="1"/>
</dbReference>
<evidence type="ECO:0000256" key="5">
    <source>
        <dbReference type="SAM" id="MobiDB-lite"/>
    </source>
</evidence>
<feature type="domain" description="Transcription factor IIIC subunit Tfc1/Sfc1 triple barrel" evidence="7">
    <location>
        <begin position="19"/>
        <end position="121"/>
    </location>
</feature>
<gene>
    <name evidence="9" type="primary">LOC112690133</name>
</gene>
<dbReference type="AlphaFoldDB" id="A0A8B8GAQ9"/>
<dbReference type="InterPro" id="IPR040454">
    <property type="entry name" value="TF_IIIC_Tfc1/Sfc1"/>
</dbReference>
<evidence type="ECO:0000259" key="6">
    <source>
        <dbReference type="Pfam" id="PF09734"/>
    </source>
</evidence>